<evidence type="ECO:0000313" key="2">
    <source>
        <dbReference type="EMBL" id="RJF92107.1"/>
    </source>
</evidence>
<reference evidence="3" key="1">
    <citation type="submission" date="2018-09" db="EMBL/GenBank/DDBJ databases">
        <authorList>
            <person name="Zhu H."/>
        </authorList>
    </citation>
    <scope>NUCLEOTIDE SEQUENCE [LARGE SCALE GENOMIC DNA]</scope>
    <source>
        <strain evidence="3">K1R23-30</strain>
    </source>
</reference>
<dbReference type="RefSeq" id="WP_119771992.1">
    <property type="nucleotide sequence ID" value="NZ_QYUO01000003.1"/>
</dbReference>
<protein>
    <submittedName>
        <fullName evidence="2">Uncharacterized protein</fullName>
    </submittedName>
</protein>
<dbReference type="AlphaFoldDB" id="A0A3A3FG85"/>
<evidence type="ECO:0000256" key="1">
    <source>
        <dbReference type="SAM" id="MobiDB-lite"/>
    </source>
</evidence>
<dbReference type="EMBL" id="QYUO01000003">
    <property type="protein sequence ID" value="RJF92107.1"/>
    <property type="molecule type" value="Genomic_DNA"/>
</dbReference>
<accession>A0A3A3FG85</accession>
<comment type="caution">
    <text evidence="2">The sequence shown here is derived from an EMBL/GenBank/DDBJ whole genome shotgun (WGS) entry which is preliminary data.</text>
</comment>
<feature type="compositionally biased region" description="Basic residues" evidence="1">
    <location>
        <begin position="584"/>
        <end position="596"/>
    </location>
</feature>
<name>A0A3A3FG85_9BURK</name>
<keyword evidence="3" id="KW-1185">Reference proteome</keyword>
<dbReference type="Proteomes" id="UP000265955">
    <property type="component" value="Unassembled WGS sequence"/>
</dbReference>
<sequence>MSSISPIVSRPPVLPVWSPTPVTLDRTRRVKAEINAALPPFWRQLNDRLAAAGSGQAKFRVLAQLAEQADDIPEPSPYLPEPTHLDLAEEELAAWTRNQSAKARGKLCQLILGGNIVPSWPLYALQYHGRFNPLWNAWMHAAAKRYVALLRTDGDVVLALKALSTQPASARRVLVARMTEHASTALDIPIPATDVLDKDQDNRDADTLAQNPVRIRFYPAVFAKGTINLIVTVFHEAIHAEQMGIMCRSREAQGMDLSHLSSDEKYRCEVLELSTAHLDAISGTRKNDYHYYLYRYATESEREAHGAELTVALLAAACPELSQCDPGPLAEIGSTLLPGNAKAAASSTEAQVCSFIDNRTGFNMKAILGLVEKPLSSAHRRWSSLHELMMREPLSRNVAAPRAFARLRFETAADQLASRVTHLRVAARRHPATVDMSAKPAGSMLRDDTCVTPLVDMVWNSLLRLQDLRDPSDQSGMLLQALISESPKLFYGPSSEARFLRQVIAGALDAKQPPLVQVVRRHLERQFTCKLRPNPSPMQFAETAAALQSVWYTYSSDLSRKIVFEVACDAMGFASPNEESADSKRHKRRQALRRAIARSPIAVRSPRTAKP</sequence>
<evidence type="ECO:0000313" key="3">
    <source>
        <dbReference type="Proteomes" id="UP000265955"/>
    </source>
</evidence>
<proteinExistence type="predicted"/>
<feature type="region of interest" description="Disordered" evidence="1">
    <location>
        <begin position="575"/>
        <end position="611"/>
    </location>
</feature>
<organism evidence="2 3">
    <name type="scientific">Noviherbaspirillum saxi</name>
    <dbReference type="NCBI Taxonomy" id="2320863"/>
    <lineage>
        <taxon>Bacteria</taxon>
        <taxon>Pseudomonadati</taxon>
        <taxon>Pseudomonadota</taxon>
        <taxon>Betaproteobacteria</taxon>
        <taxon>Burkholderiales</taxon>
        <taxon>Oxalobacteraceae</taxon>
        <taxon>Noviherbaspirillum</taxon>
    </lineage>
</organism>
<gene>
    <name evidence="2" type="ORF">D3871_26030</name>
</gene>